<dbReference type="EMBL" id="MRCY01000122">
    <property type="protein sequence ID" value="RKK96261.1"/>
    <property type="molecule type" value="Genomic_DNA"/>
</dbReference>
<proteinExistence type="predicted"/>
<dbReference type="OrthoDB" id="5032954at2759"/>
<gene>
    <name evidence="1" type="ORF">BFJ68_g14447</name>
</gene>
<name>A0A420PUP5_FUSOX</name>
<organism evidence="1 2">
    <name type="scientific">Fusarium oxysporum</name>
    <name type="common">Fusarium vascular wilt</name>
    <dbReference type="NCBI Taxonomy" id="5507"/>
    <lineage>
        <taxon>Eukaryota</taxon>
        <taxon>Fungi</taxon>
        <taxon>Dikarya</taxon>
        <taxon>Ascomycota</taxon>
        <taxon>Pezizomycotina</taxon>
        <taxon>Sordariomycetes</taxon>
        <taxon>Hypocreomycetidae</taxon>
        <taxon>Hypocreales</taxon>
        <taxon>Nectriaceae</taxon>
        <taxon>Fusarium</taxon>
        <taxon>Fusarium oxysporum species complex</taxon>
    </lineage>
</organism>
<comment type="caution">
    <text evidence="1">The sequence shown here is derived from an EMBL/GenBank/DDBJ whole genome shotgun (WGS) entry which is preliminary data.</text>
</comment>
<dbReference type="AlphaFoldDB" id="A0A420PUP5"/>
<evidence type="ECO:0000313" key="2">
    <source>
        <dbReference type="Proteomes" id="UP000285860"/>
    </source>
</evidence>
<reference evidence="1 2" key="1">
    <citation type="journal article" date="2018" name="Sci. Rep.">
        <title>Characterisation of pathogen-specific regions and novel effector candidates in Fusarium oxysporum f. sp. cepae.</title>
        <authorList>
            <person name="Armitage A.D."/>
            <person name="Taylor A."/>
            <person name="Sobczyk M.K."/>
            <person name="Baxter L."/>
            <person name="Greenfield B.P."/>
            <person name="Bates H.J."/>
            <person name="Wilson F."/>
            <person name="Jackson A.C."/>
            <person name="Ott S."/>
            <person name="Harrison R.J."/>
            <person name="Clarkson J.P."/>
        </authorList>
    </citation>
    <scope>NUCLEOTIDE SEQUENCE [LARGE SCALE GENOMIC DNA]</scope>
    <source>
        <strain evidence="1 2">Fo_A28</strain>
    </source>
</reference>
<sequence>MQATHKGIAAILCVFDNIQDKILIQEYLELNLLQLGRLSETELASSISQVIDAYRYLAQECSTLQIEETRVSLNGTVKLVMDLGYSFPSTQWPSQRAADYWYQEFAAFICPLKPEKLTFKGHLFYQAATSKRIPPSNHLWLLERSQGPRGLALAVKKAIGVMLAGNTENRSKRYGSV</sequence>
<accession>A0A420PUP5</accession>
<evidence type="ECO:0000313" key="1">
    <source>
        <dbReference type="EMBL" id="RKK96261.1"/>
    </source>
</evidence>
<dbReference type="Proteomes" id="UP000285860">
    <property type="component" value="Unassembled WGS sequence"/>
</dbReference>
<protein>
    <submittedName>
        <fullName evidence="1">Uncharacterized protein</fullName>
    </submittedName>
</protein>